<dbReference type="Proteomes" id="UP000001542">
    <property type="component" value="Unassembled WGS sequence"/>
</dbReference>
<keyword evidence="4" id="KW-1185">Reference proteome</keyword>
<feature type="compositionally biased region" description="Basic and acidic residues" evidence="1">
    <location>
        <begin position="114"/>
        <end position="127"/>
    </location>
</feature>
<reference evidence="3" key="1">
    <citation type="submission" date="2006-10" db="EMBL/GenBank/DDBJ databases">
        <authorList>
            <person name="Amadeo P."/>
            <person name="Zhao Q."/>
            <person name="Wortman J."/>
            <person name="Fraser-Liggett C."/>
            <person name="Carlton J."/>
        </authorList>
    </citation>
    <scope>NUCLEOTIDE SEQUENCE</scope>
    <source>
        <strain evidence="3">G3</strain>
    </source>
</reference>
<feature type="region of interest" description="Disordered" evidence="1">
    <location>
        <begin position="98"/>
        <end position="127"/>
    </location>
</feature>
<evidence type="ECO:0000313" key="4">
    <source>
        <dbReference type="Proteomes" id="UP000001542"/>
    </source>
</evidence>
<gene>
    <name evidence="3" type="ORF">TVAG_007610</name>
</gene>
<dbReference type="VEuPathDB" id="TrichDB:TVAG_007610"/>
<protein>
    <submittedName>
        <fullName evidence="3">Uncharacterized protein</fullName>
    </submittedName>
</protein>
<organism evidence="3 4">
    <name type="scientific">Trichomonas vaginalis (strain ATCC PRA-98 / G3)</name>
    <dbReference type="NCBI Taxonomy" id="412133"/>
    <lineage>
        <taxon>Eukaryota</taxon>
        <taxon>Metamonada</taxon>
        <taxon>Parabasalia</taxon>
        <taxon>Trichomonadida</taxon>
        <taxon>Trichomonadidae</taxon>
        <taxon>Trichomonas</taxon>
    </lineage>
</organism>
<keyword evidence="2" id="KW-0472">Membrane</keyword>
<keyword evidence="2" id="KW-0812">Transmembrane</keyword>
<feature type="transmembrane region" description="Helical" evidence="2">
    <location>
        <begin position="132"/>
        <end position="153"/>
    </location>
</feature>
<name>A2FSY8_TRIV3</name>
<accession>A2FSY8</accession>
<dbReference type="EMBL" id="DS113998">
    <property type="protein sequence ID" value="EAX91984.1"/>
    <property type="molecule type" value="Genomic_DNA"/>
</dbReference>
<sequence>MSMNINDITAKIDIIKQLMVETDLYNTNSIKPNKEKLDVIKKQIDDLDEKVTLVQETDGSIPEEILEQIRHIHDDFTLLAGTGSDESSDEQIERQEINIDIPEDAKSTGSSIIESKDSDTDTPEPKTTQRDFLQSLIIAILFCIVFALMWSYLV</sequence>
<keyword evidence="2" id="KW-1133">Transmembrane helix</keyword>
<dbReference type="InParanoid" id="A2FSY8"/>
<reference evidence="3" key="2">
    <citation type="journal article" date="2007" name="Science">
        <title>Draft genome sequence of the sexually transmitted pathogen Trichomonas vaginalis.</title>
        <authorList>
            <person name="Carlton J.M."/>
            <person name="Hirt R.P."/>
            <person name="Silva J.C."/>
            <person name="Delcher A.L."/>
            <person name="Schatz M."/>
            <person name="Zhao Q."/>
            <person name="Wortman J.R."/>
            <person name="Bidwell S.L."/>
            <person name="Alsmark U.C.M."/>
            <person name="Besteiro S."/>
            <person name="Sicheritz-Ponten T."/>
            <person name="Noel C.J."/>
            <person name="Dacks J.B."/>
            <person name="Foster P.G."/>
            <person name="Simillion C."/>
            <person name="Van de Peer Y."/>
            <person name="Miranda-Saavedra D."/>
            <person name="Barton G.J."/>
            <person name="Westrop G.D."/>
            <person name="Mueller S."/>
            <person name="Dessi D."/>
            <person name="Fiori P.L."/>
            <person name="Ren Q."/>
            <person name="Paulsen I."/>
            <person name="Zhang H."/>
            <person name="Bastida-Corcuera F.D."/>
            <person name="Simoes-Barbosa A."/>
            <person name="Brown M.T."/>
            <person name="Hayes R.D."/>
            <person name="Mukherjee M."/>
            <person name="Okumura C.Y."/>
            <person name="Schneider R."/>
            <person name="Smith A.J."/>
            <person name="Vanacova S."/>
            <person name="Villalvazo M."/>
            <person name="Haas B.J."/>
            <person name="Pertea M."/>
            <person name="Feldblyum T.V."/>
            <person name="Utterback T.R."/>
            <person name="Shu C.L."/>
            <person name="Osoegawa K."/>
            <person name="de Jong P.J."/>
            <person name="Hrdy I."/>
            <person name="Horvathova L."/>
            <person name="Zubacova Z."/>
            <person name="Dolezal P."/>
            <person name="Malik S.B."/>
            <person name="Logsdon J.M. Jr."/>
            <person name="Henze K."/>
            <person name="Gupta A."/>
            <person name="Wang C.C."/>
            <person name="Dunne R.L."/>
            <person name="Upcroft J.A."/>
            <person name="Upcroft P."/>
            <person name="White O."/>
            <person name="Salzberg S.L."/>
            <person name="Tang P."/>
            <person name="Chiu C.-H."/>
            <person name="Lee Y.-S."/>
            <person name="Embley T.M."/>
            <person name="Coombs G.H."/>
            <person name="Mottram J.C."/>
            <person name="Tachezy J."/>
            <person name="Fraser-Liggett C.M."/>
            <person name="Johnson P.J."/>
        </authorList>
    </citation>
    <scope>NUCLEOTIDE SEQUENCE [LARGE SCALE GENOMIC DNA]</scope>
    <source>
        <strain evidence="3">G3</strain>
    </source>
</reference>
<dbReference type="RefSeq" id="XP_001304914.1">
    <property type="nucleotide sequence ID" value="XM_001304913.1"/>
</dbReference>
<evidence type="ECO:0000256" key="2">
    <source>
        <dbReference type="SAM" id="Phobius"/>
    </source>
</evidence>
<dbReference type="VEuPathDB" id="TrichDB:TVAGG3_0349120"/>
<evidence type="ECO:0000313" key="3">
    <source>
        <dbReference type="EMBL" id="EAX91984.1"/>
    </source>
</evidence>
<evidence type="ECO:0000256" key="1">
    <source>
        <dbReference type="SAM" id="MobiDB-lite"/>
    </source>
</evidence>
<dbReference type="AlphaFoldDB" id="A2FSY8"/>
<proteinExistence type="predicted"/>
<dbReference type="KEGG" id="tva:4749689"/>